<reference evidence="1 2" key="1">
    <citation type="journal article" date="2020" name="Phytopathology">
        <title>Genome Sequence Resources of Colletotrichum truncatum, C. plurivorum, C. musicola, and C. sojae: Four Species Pathogenic to Soybean (Glycine max).</title>
        <authorList>
            <person name="Rogerio F."/>
            <person name="Boufleur T.R."/>
            <person name="Ciampi-Guillardi M."/>
            <person name="Sukno S.A."/>
            <person name="Thon M.R."/>
            <person name="Massola Junior N.S."/>
            <person name="Baroncelli R."/>
        </authorList>
    </citation>
    <scope>NUCLEOTIDE SEQUENCE [LARGE SCALE GENOMIC DNA]</scope>
    <source>
        <strain evidence="1 2">CMES1059</strain>
    </source>
</reference>
<dbReference type="Proteomes" id="UP000805649">
    <property type="component" value="Unassembled WGS sequence"/>
</dbReference>
<gene>
    <name evidence="1" type="ORF">CTRU02_215636</name>
</gene>
<sequence>MSFVLDAIRLLSAEQPESTPRVSYSTTHMSIVCRLDFAVVGRVVFKVFPCGLWVLGLASP</sequence>
<comment type="caution">
    <text evidence="1">The sequence shown here is derived from an EMBL/GenBank/DDBJ whole genome shotgun (WGS) entry which is preliminary data.</text>
</comment>
<dbReference type="EMBL" id="VUJX02000017">
    <property type="protein sequence ID" value="KAL0929470.1"/>
    <property type="molecule type" value="Genomic_DNA"/>
</dbReference>
<organism evidence="1 2">
    <name type="scientific">Colletotrichum truncatum</name>
    <name type="common">Anthracnose fungus</name>
    <name type="synonym">Colletotrichum capsici</name>
    <dbReference type="NCBI Taxonomy" id="5467"/>
    <lineage>
        <taxon>Eukaryota</taxon>
        <taxon>Fungi</taxon>
        <taxon>Dikarya</taxon>
        <taxon>Ascomycota</taxon>
        <taxon>Pezizomycotina</taxon>
        <taxon>Sordariomycetes</taxon>
        <taxon>Hypocreomycetidae</taxon>
        <taxon>Glomerellales</taxon>
        <taxon>Glomerellaceae</taxon>
        <taxon>Colletotrichum</taxon>
        <taxon>Colletotrichum truncatum species complex</taxon>
    </lineage>
</organism>
<evidence type="ECO:0000313" key="1">
    <source>
        <dbReference type="EMBL" id="KAL0929470.1"/>
    </source>
</evidence>
<evidence type="ECO:0000313" key="2">
    <source>
        <dbReference type="Proteomes" id="UP000805649"/>
    </source>
</evidence>
<accession>A0ACC3YCC6</accession>
<keyword evidence="2" id="KW-1185">Reference proteome</keyword>
<name>A0ACC3YCC6_COLTU</name>
<protein>
    <submittedName>
        <fullName evidence="1">Uncharacterized protein</fullName>
    </submittedName>
</protein>
<proteinExistence type="predicted"/>